<accession>A0ABV8ARC5</accession>
<keyword evidence="2" id="KW-0012">Acyltransferase</keyword>
<keyword evidence="3" id="KW-1185">Reference proteome</keyword>
<dbReference type="InterPro" id="IPR000905">
    <property type="entry name" value="Gcp-like_dom"/>
</dbReference>
<proteinExistence type="predicted"/>
<name>A0ABV8ARC5_9BACT</name>
<protein>
    <submittedName>
        <fullName evidence="2">tRNA (Adenosine(37)-N6)-threonylcarbamoyltransferase complex dimerization subunit type 1 TsaB</fullName>
        <ecNumber evidence="2">2.3.1.234</ecNumber>
    </submittedName>
</protein>
<dbReference type="EC" id="2.3.1.234" evidence="2"/>
<evidence type="ECO:0000259" key="1">
    <source>
        <dbReference type="Pfam" id="PF00814"/>
    </source>
</evidence>
<dbReference type="PANTHER" id="PTHR11735">
    <property type="entry name" value="TRNA N6-ADENOSINE THREONYLCARBAMOYLTRANSFERASE"/>
    <property type="match status" value="1"/>
</dbReference>
<dbReference type="SUPFAM" id="SSF53067">
    <property type="entry name" value="Actin-like ATPase domain"/>
    <property type="match status" value="2"/>
</dbReference>
<dbReference type="NCBIfam" id="TIGR03725">
    <property type="entry name" value="T6A_YeaZ"/>
    <property type="match status" value="1"/>
</dbReference>
<gene>
    <name evidence="2" type="primary">tsaB</name>
    <name evidence="2" type="ORF">ACFOSV_03660</name>
</gene>
<reference evidence="3" key="1">
    <citation type="journal article" date="2019" name="Int. J. Syst. Evol. Microbiol.">
        <title>The Global Catalogue of Microorganisms (GCM) 10K type strain sequencing project: providing services to taxonomists for standard genome sequencing and annotation.</title>
        <authorList>
            <consortium name="The Broad Institute Genomics Platform"/>
            <consortium name="The Broad Institute Genome Sequencing Center for Infectious Disease"/>
            <person name="Wu L."/>
            <person name="Ma J."/>
        </authorList>
    </citation>
    <scope>NUCLEOTIDE SEQUENCE [LARGE SCALE GENOMIC DNA]</scope>
    <source>
        <strain evidence="3">CCUG 60523</strain>
    </source>
</reference>
<sequence length="229" mass="24837">MAIILSLETSTSVCSVAIHEKGQLRALQEVNEPGAHAGKLMDLITACLENSVLQIENLDAIAVSSGPGSYTGLRIGISAAKGLAFARNVPIIGVSSMEVLAHAARHEMNERSLIIPLLDARRMEVYAEVFNDTLDSVSGVRPVILGEGVFENYLSQSVVCFIGDGVSKAKNIISHPNAKFSEASISARFMGEVAWKKFLIHDFEDLAYFAPDYLKEFKALKSTKNPLLK</sequence>
<dbReference type="EMBL" id="JBHRZS010000006">
    <property type="protein sequence ID" value="MFC3879254.1"/>
    <property type="molecule type" value="Genomic_DNA"/>
</dbReference>
<dbReference type="Pfam" id="PF00814">
    <property type="entry name" value="TsaD"/>
    <property type="match status" value="1"/>
</dbReference>
<dbReference type="CDD" id="cd24032">
    <property type="entry name" value="ASKHA_NBD_TsaB"/>
    <property type="match status" value="1"/>
</dbReference>
<dbReference type="GO" id="GO:0061711">
    <property type="term" value="F:tRNA N(6)-L-threonylcarbamoyladenine synthase activity"/>
    <property type="evidence" value="ECO:0007669"/>
    <property type="project" value="UniProtKB-EC"/>
</dbReference>
<dbReference type="Gene3D" id="3.30.420.40">
    <property type="match status" value="2"/>
</dbReference>
<comment type="caution">
    <text evidence="2">The sequence shown here is derived from an EMBL/GenBank/DDBJ whole genome shotgun (WGS) entry which is preliminary data.</text>
</comment>
<evidence type="ECO:0000313" key="3">
    <source>
        <dbReference type="Proteomes" id="UP001595805"/>
    </source>
</evidence>
<dbReference type="Proteomes" id="UP001595805">
    <property type="component" value="Unassembled WGS sequence"/>
</dbReference>
<evidence type="ECO:0000313" key="2">
    <source>
        <dbReference type="EMBL" id="MFC3879254.1"/>
    </source>
</evidence>
<feature type="domain" description="Gcp-like" evidence="1">
    <location>
        <begin position="35"/>
        <end position="139"/>
    </location>
</feature>
<dbReference type="RefSeq" id="WP_377903516.1">
    <property type="nucleotide sequence ID" value="NZ_JBHRZS010000006.1"/>
</dbReference>
<dbReference type="InterPro" id="IPR022496">
    <property type="entry name" value="T6A_TsaB"/>
</dbReference>
<dbReference type="InterPro" id="IPR043129">
    <property type="entry name" value="ATPase_NBD"/>
</dbReference>
<dbReference type="PANTHER" id="PTHR11735:SF11">
    <property type="entry name" value="TRNA THREONYLCARBAMOYLADENOSINE BIOSYNTHESIS PROTEIN TSAB"/>
    <property type="match status" value="1"/>
</dbReference>
<keyword evidence="2" id="KW-0808">Transferase</keyword>
<organism evidence="2 3">
    <name type="scientific">Algoriphagus namhaensis</name>
    <dbReference type="NCBI Taxonomy" id="915353"/>
    <lineage>
        <taxon>Bacteria</taxon>
        <taxon>Pseudomonadati</taxon>
        <taxon>Bacteroidota</taxon>
        <taxon>Cytophagia</taxon>
        <taxon>Cytophagales</taxon>
        <taxon>Cyclobacteriaceae</taxon>
        <taxon>Algoriphagus</taxon>
    </lineage>
</organism>